<proteinExistence type="predicted"/>
<dbReference type="Proteomes" id="UP000760819">
    <property type="component" value="Unassembled WGS sequence"/>
</dbReference>
<accession>A0A955ICY6</accession>
<comment type="caution">
    <text evidence="2">The sequence shown here is derived from an EMBL/GenBank/DDBJ whole genome shotgun (WGS) entry which is preliminary data.</text>
</comment>
<gene>
    <name evidence="2" type="ORF">KC640_01645</name>
</gene>
<keyword evidence="1" id="KW-1133">Transmembrane helix</keyword>
<feature type="transmembrane region" description="Helical" evidence="1">
    <location>
        <begin position="176"/>
        <end position="194"/>
    </location>
</feature>
<dbReference type="EMBL" id="JAGQLI010000083">
    <property type="protein sequence ID" value="MCA9379108.1"/>
    <property type="molecule type" value="Genomic_DNA"/>
</dbReference>
<feature type="transmembrane region" description="Helical" evidence="1">
    <location>
        <begin position="79"/>
        <end position="96"/>
    </location>
</feature>
<feature type="transmembrane region" description="Helical" evidence="1">
    <location>
        <begin position="39"/>
        <end position="59"/>
    </location>
</feature>
<evidence type="ECO:0008006" key="4">
    <source>
        <dbReference type="Google" id="ProtNLM"/>
    </source>
</evidence>
<feature type="transmembrane region" description="Helical" evidence="1">
    <location>
        <begin position="12"/>
        <end position="33"/>
    </location>
</feature>
<evidence type="ECO:0000256" key="1">
    <source>
        <dbReference type="SAM" id="Phobius"/>
    </source>
</evidence>
<evidence type="ECO:0000313" key="2">
    <source>
        <dbReference type="EMBL" id="MCA9379108.1"/>
    </source>
</evidence>
<name>A0A955ICY6_9BACT</name>
<feature type="transmembrane region" description="Helical" evidence="1">
    <location>
        <begin position="138"/>
        <end position="164"/>
    </location>
</feature>
<keyword evidence="1" id="KW-0812">Transmembrane</keyword>
<feature type="transmembrane region" description="Helical" evidence="1">
    <location>
        <begin position="108"/>
        <end position="126"/>
    </location>
</feature>
<sequence>MRQRKLTHNLARLLSIVFEPLIVFVVGTLFVAWDGGALEVASAFVFLSIVEGGFFLAIVYQYLHDNSPDFVPIRSERDAIYLAGIFASTVSTYVFGSEIFPSERWLNISMIFMMFFACFYLFNHYFDKASMHVGMSTIWILIAAQLISPMLGILLVLILPIAWSRLELDRHTWIEVMYGLLIGTTIGGLAWLTLV</sequence>
<protein>
    <recommendedName>
        <fullName evidence="4">Phosphatase PAP2 family protein</fullName>
    </recommendedName>
</protein>
<dbReference type="SUPFAM" id="SSF48317">
    <property type="entry name" value="Acid phosphatase/Vanadium-dependent haloperoxidase"/>
    <property type="match status" value="1"/>
</dbReference>
<reference evidence="2" key="2">
    <citation type="journal article" date="2021" name="Microbiome">
        <title>Successional dynamics and alternative stable states in a saline activated sludge microbial community over 9 years.</title>
        <authorList>
            <person name="Wang Y."/>
            <person name="Ye J."/>
            <person name="Ju F."/>
            <person name="Liu L."/>
            <person name="Boyd J.A."/>
            <person name="Deng Y."/>
            <person name="Parks D.H."/>
            <person name="Jiang X."/>
            <person name="Yin X."/>
            <person name="Woodcroft B.J."/>
            <person name="Tyson G.W."/>
            <person name="Hugenholtz P."/>
            <person name="Polz M.F."/>
            <person name="Zhang T."/>
        </authorList>
    </citation>
    <scope>NUCLEOTIDE SEQUENCE</scope>
    <source>
        <strain evidence="2">HKST-UBA12</strain>
    </source>
</reference>
<dbReference type="InterPro" id="IPR036938">
    <property type="entry name" value="PAP2/HPO_sf"/>
</dbReference>
<organism evidence="2 3">
    <name type="scientific">Candidatus Dojkabacteria bacterium</name>
    <dbReference type="NCBI Taxonomy" id="2099670"/>
    <lineage>
        <taxon>Bacteria</taxon>
        <taxon>Candidatus Dojkabacteria</taxon>
    </lineage>
</organism>
<keyword evidence="1" id="KW-0472">Membrane</keyword>
<evidence type="ECO:0000313" key="3">
    <source>
        <dbReference type="Proteomes" id="UP000760819"/>
    </source>
</evidence>
<dbReference type="AlphaFoldDB" id="A0A955ICY6"/>
<reference evidence="2" key="1">
    <citation type="submission" date="2020-04" db="EMBL/GenBank/DDBJ databases">
        <authorList>
            <person name="Zhang T."/>
        </authorList>
    </citation>
    <scope>NUCLEOTIDE SEQUENCE</scope>
    <source>
        <strain evidence="2">HKST-UBA12</strain>
    </source>
</reference>